<dbReference type="InParanoid" id="D4H3J9"/>
<evidence type="ECO:0000313" key="2">
    <source>
        <dbReference type="EMBL" id="ADD69101.1"/>
    </source>
</evidence>
<gene>
    <name evidence="2" type="ordered locus">Dacet_2339</name>
</gene>
<name>D4H3J9_DENA2</name>
<feature type="domain" description="Dinitrogenase iron-molybdenum cofactor biosynthesis" evidence="1">
    <location>
        <begin position="14"/>
        <end position="102"/>
    </location>
</feature>
<dbReference type="KEGG" id="dap:Dacet_2339"/>
<dbReference type="eggNOG" id="COG1433">
    <property type="taxonomic scope" value="Bacteria"/>
</dbReference>
<dbReference type="Gene3D" id="3.30.420.130">
    <property type="entry name" value="Dinitrogenase iron-molybdenum cofactor biosynthesis domain"/>
    <property type="match status" value="1"/>
</dbReference>
<proteinExistence type="predicted"/>
<evidence type="ECO:0000313" key="3">
    <source>
        <dbReference type="Proteomes" id="UP000002012"/>
    </source>
</evidence>
<dbReference type="PANTHER" id="PTHR33937">
    <property type="entry name" value="IRON-MOLYBDENUM PROTEIN-RELATED-RELATED"/>
    <property type="match status" value="1"/>
</dbReference>
<keyword evidence="3" id="KW-1185">Reference proteome</keyword>
<dbReference type="Proteomes" id="UP000002012">
    <property type="component" value="Chromosome"/>
</dbReference>
<dbReference type="PANTHER" id="PTHR33937:SF2">
    <property type="entry name" value="DINITROGENASE IRON-MOLYBDENUM COFACTOR BIOSYNTHESIS DOMAIN-CONTAINING PROTEIN"/>
    <property type="match status" value="1"/>
</dbReference>
<dbReference type="Pfam" id="PF02579">
    <property type="entry name" value="Nitro_FeMo-Co"/>
    <property type="match status" value="1"/>
</dbReference>
<sequence length="127" mass="13617">MKLSFPVEEDQGLDSEIYSNFGDAPGFILFDTETEDFKYIDNADLNHTPNNCNPLNAFGGEEVDAVILNGIGPVPLKKLQAAGIQGIRAGIGNVRENIELFKTGALICLTVNLSCGSKNVSCMCDCS</sequence>
<dbReference type="InterPro" id="IPR051840">
    <property type="entry name" value="NifX/NifY_domain"/>
</dbReference>
<dbReference type="AlphaFoldDB" id="D4H3J9"/>
<dbReference type="PaxDb" id="522772-Dacet_2339"/>
<dbReference type="STRING" id="522772.Dacet_2339"/>
<dbReference type="InterPro" id="IPR036105">
    <property type="entry name" value="DiNase_FeMo-co_biosyn_sf"/>
</dbReference>
<dbReference type="InterPro" id="IPR003731">
    <property type="entry name" value="Di-Nase_FeMo-co_biosynth"/>
</dbReference>
<dbReference type="SUPFAM" id="SSF53146">
    <property type="entry name" value="Nitrogenase accessory factor-like"/>
    <property type="match status" value="1"/>
</dbReference>
<protein>
    <submittedName>
        <fullName evidence="2">Dinitrogenase iron-molybdenum cofactor biosynthesis protein</fullName>
    </submittedName>
</protein>
<dbReference type="EMBL" id="CP001968">
    <property type="protein sequence ID" value="ADD69101.1"/>
    <property type="molecule type" value="Genomic_DNA"/>
</dbReference>
<accession>D4H3J9</accession>
<dbReference type="HOGENOM" id="CLU_104194_2_1_0"/>
<organism evidence="2 3">
    <name type="scientific">Denitrovibrio acetiphilus (strain DSM 12809 / NBRC 114555 / N2460)</name>
    <dbReference type="NCBI Taxonomy" id="522772"/>
    <lineage>
        <taxon>Bacteria</taxon>
        <taxon>Pseudomonadati</taxon>
        <taxon>Deferribacterota</taxon>
        <taxon>Deferribacteres</taxon>
        <taxon>Deferribacterales</taxon>
        <taxon>Geovibrionaceae</taxon>
        <taxon>Denitrovibrio</taxon>
    </lineage>
</organism>
<dbReference type="OrthoDB" id="9807451at2"/>
<reference evidence="2 3" key="1">
    <citation type="journal article" date="2010" name="Stand. Genomic Sci.">
        <title>Complete genome sequence of Denitrovibrio acetiphilus type strain (N2460).</title>
        <authorList>
            <person name="Kiss H."/>
            <person name="Lang E."/>
            <person name="Lapidus A."/>
            <person name="Copeland A."/>
            <person name="Nolan M."/>
            <person name="Glavina Del Rio T."/>
            <person name="Chen F."/>
            <person name="Lucas S."/>
            <person name="Tice H."/>
            <person name="Cheng J.F."/>
            <person name="Han C."/>
            <person name="Goodwin L."/>
            <person name="Pitluck S."/>
            <person name="Liolios K."/>
            <person name="Pati A."/>
            <person name="Ivanova N."/>
            <person name="Mavromatis K."/>
            <person name="Chen A."/>
            <person name="Palaniappan K."/>
            <person name="Land M."/>
            <person name="Hauser L."/>
            <person name="Chang Y.J."/>
            <person name="Jeffries C.D."/>
            <person name="Detter J.C."/>
            <person name="Brettin T."/>
            <person name="Spring S."/>
            <person name="Rohde M."/>
            <person name="Goker M."/>
            <person name="Woyke T."/>
            <person name="Bristow J."/>
            <person name="Eisen J.A."/>
            <person name="Markowitz V."/>
            <person name="Hugenholtz P."/>
            <person name="Kyrpides N.C."/>
            <person name="Klenk H.P."/>
        </authorList>
    </citation>
    <scope>NUCLEOTIDE SEQUENCE [LARGE SCALE GENOMIC DNA]</scope>
    <source>
        <strain evidence="3">DSM 12809 / NBRC 114555 / N2460</strain>
    </source>
</reference>
<dbReference type="RefSeq" id="WP_013011603.1">
    <property type="nucleotide sequence ID" value="NC_013943.1"/>
</dbReference>
<evidence type="ECO:0000259" key="1">
    <source>
        <dbReference type="Pfam" id="PF02579"/>
    </source>
</evidence>